<accession>A0A820LQG2</accession>
<protein>
    <submittedName>
        <fullName evidence="1">Uncharacterized protein</fullName>
    </submittedName>
</protein>
<dbReference type="AlphaFoldDB" id="A0A820LQG2"/>
<keyword evidence="2" id="KW-1185">Reference proteome</keyword>
<reference evidence="1" key="1">
    <citation type="submission" date="2021-02" db="EMBL/GenBank/DDBJ databases">
        <authorList>
            <person name="Nowell W R."/>
        </authorList>
    </citation>
    <scope>NUCLEOTIDE SEQUENCE</scope>
</reference>
<dbReference type="Proteomes" id="UP000663866">
    <property type="component" value="Unassembled WGS sequence"/>
</dbReference>
<organism evidence="1 2">
    <name type="scientific">Rotaria magnacalcarata</name>
    <dbReference type="NCBI Taxonomy" id="392030"/>
    <lineage>
        <taxon>Eukaryota</taxon>
        <taxon>Metazoa</taxon>
        <taxon>Spiralia</taxon>
        <taxon>Gnathifera</taxon>
        <taxon>Rotifera</taxon>
        <taxon>Eurotatoria</taxon>
        <taxon>Bdelloidea</taxon>
        <taxon>Philodinida</taxon>
        <taxon>Philodinidae</taxon>
        <taxon>Rotaria</taxon>
    </lineage>
</organism>
<dbReference type="EMBL" id="CAJOBG010032429">
    <property type="protein sequence ID" value="CAF4361104.1"/>
    <property type="molecule type" value="Genomic_DNA"/>
</dbReference>
<evidence type="ECO:0000313" key="1">
    <source>
        <dbReference type="EMBL" id="CAF4361104.1"/>
    </source>
</evidence>
<name>A0A820LQG2_9BILA</name>
<proteinExistence type="predicted"/>
<gene>
    <name evidence="1" type="ORF">OVN521_LOCUS33188</name>
</gene>
<evidence type="ECO:0000313" key="2">
    <source>
        <dbReference type="Proteomes" id="UP000663866"/>
    </source>
</evidence>
<sequence length="98" mass="11336">MPKFIFLFKTFSNKLHRILVSGFPPNDPSNGFHVIDYLSGSRRIVSVSCMNENEVFSSSHPLPKCDDDIYQLYREYKLNKSAGLRALPNVRYNTAHRQ</sequence>
<comment type="caution">
    <text evidence="1">The sequence shown here is derived from an EMBL/GenBank/DDBJ whole genome shotgun (WGS) entry which is preliminary data.</text>
</comment>